<dbReference type="PANTHER" id="PTHR46929:SF3">
    <property type="entry name" value="MYB_SANT-LIKE DOMAIN-CONTAINING PROTEIN"/>
    <property type="match status" value="1"/>
</dbReference>
<dbReference type="EMBL" id="CM000844">
    <property type="protein sequence ID" value="KRH30811.1"/>
    <property type="molecule type" value="Genomic_DNA"/>
</dbReference>
<accession>K7LRE2</accession>
<dbReference type="Pfam" id="PF12776">
    <property type="entry name" value="Myb_DNA-bind_3"/>
    <property type="match status" value="1"/>
</dbReference>
<dbReference type="OMA" id="KKMIVIH"/>
<protein>
    <recommendedName>
        <fullName evidence="1">Myb/SANT-like domain-containing protein</fullName>
    </recommendedName>
</protein>
<evidence type="ECO:0000259" key="1">
    <source>
        <dbReference type="Pfam" id="PF12776"/>
    </source>
</evidence>
<dbReference type="OrthoDB" id="640899at2759"/>
<dbReference type="InterPro" id="IPR024752">
    <property type="entry name" value="Myb/SANT-like_dom"/>
</dbReference>
<keyword evidence="4" id="KW-1185">Reference proteome</keyword>
<dbReference type="PANTHER" id="PTHR46929">
    <property type="entry name" value="EXPRESSED PROTEIN"/>
    <property type="match status" value="1"/>
</dbReference>
<evidence type="ECO:0000313" key="2">
    <source>
        <dbReference type="EMBL" id="KRH30811.1"/>
    </source>
</evidence>
<reference evidence="3" key="2">
    <citation type="submission" date="2018-02" db="UniProtKB">
        <authorList>
            <consortium name="EnsemblPlants"/>
        </authorList>
    </citation>
    <scope>IDENTIFICATION</scope>
    <source>
        <strain evidence="3">Williams 82</strain>
    </source>
</reference>
<dbReference type="EnsemblPlants" id="KRH30811">
    <property type="protein sequence ID" value="KRH30811"/>
    <property type="gene ID" value="GLYMA_11G208100"/>
</dbReference>
<dbReference type="Proteomes" id="UP000008827">
    <property type="component" value="Chromosome 11"/>
</dbReference>
<name>K7LRE2_SOYBN</name>
<proteinExistence type="predicted"/>
<dbReference type="eggNOG" id="ENOG502S6SG">
    <property type="taxonomic scope" value="Eukaryota"/>
</dbReference>
<evidence type="ECO:0000313" key="4">
    <source>
        <dbReference type="Proteomes" id="UP000008827"/>
    </source>
</evidence>
<dbReference type="HOGENOM" id="CLU_042113_3_0_1"/>
<organism evidence="2">
    <name type="scientific">Glycine max</name>
    <name type="common">Soybean</name>
    <name type="synonym">Glycine hispida</name>
    <dbReference type="NCBI Taxonomy" id="3847"/>
    <lineage>
        <taxon>Eukaryota</taxon>
        <taxon>Viridiplantae</taxon>
        <taxon>Streptophyta</taxon>
        <taxon>Embryophyta</taxon>
        <taxon>Tracheophyta</taxon>
        <taxon>Spermatophyta</taxon>
        <taxon>Magnoliopsida</taxon>
        <taxon>eudicotyledons</taxon>
        <taxon>Gunneridae</taxon>
        <taxon>Pentapetalae</taxon>
        <taxon>rosids</taxon>
        <taxon>fabids</taxon>
        <taxon>Fabales</taxon>
        <taxon>Fabaceae</taxon>
        <taxon>Papilionoideae</taxon>
        <taxon>50 kb inversion clade</taxon>
        <taxon>NPAAA clade</taxon>
        <taxon>indigoferoid/millettioid clade</taxon>
        <taxon>Phaseoleae</taxon>
        <taxon>Glycine</taxon>
        <taxon>Glycine subgen. Soja</taxon>
    </lineage>
</organism>
<dbReference type="PaxDb" id="3847-GLYMA11G32911.1"/>
<dbReference type="Gramene" id="KRH30811">
    <property type="protein sequence ID" value="KRH30811"/>
    <property type="gene ID" value="GLYMA_11G208100"/>
</dbReference>
<feature type="domain" description="Myb/SANT-like" evidence="1">
    <location>
        <begin position="27"/>
        <end position="121"/>
    </location>
</feature>
<evidence type="ECO:0000313" key="3">
    <source>
        <dbReference type="EnsemblPlants" id="KRH30811"/>
    </source>
</evidence>
<reference evidence="2" key="3">
    <citation type="submission" date="2018-07" db="EMBL/GenBank/DDBJ databases">
        <title>WGS assembly of Glycine max.</title>
        <authorList>
            <person name="Schmutz J."/>
            <person name="Cannon S."/>
            <person name="Schlueter J."/>
            <person name="Ma J."/>
            <person name="Mitros T."/>
            <person name="Nelson W."/>
            <person name="Hyten D."/>
            <person name="Song Q."/>
            <person name="Thelen J."/>
            <person name="Cheng J."/>
            <person name="Xu D."/>
            <person name="Hellsten U."/>
            <person name="May G."/>
            <person name="Yu Y."/>
            <person name="Sakurai T."/>
            <person name="Umezawa T."/>
            <person name="Bhattacharyya M."/>
            <person name="Sandhu D."/>
            <person name="Valliyodan B."/>
            <person name="Lindquist E."/>
            <person name="Peto M."/>
            <person name="Grant D."/>
            <person name="Shu S."/>
            <person name="Goodstein D."/>
            <person name="Barry K."/>
            <person name="Futrell-Griggs M."/>
            <person name="Abernathy B."/>
            <person name="Du J."/>
            <person name="Tian Z."/>
            <person name="Zhu L."/>
            <person name="Gill N."/>
            <person name="Joshi T."/>
            <person name="Libault M."/>
            <person name="Sethuraman A."/>
            <person name="Zhang X."/>
            <person name="Shinozaki K."/>
            <person name="Nguyen H."/>
            <person name="Wing R."/>
            <person name="Cregan P."/>
            <person name="Specht J."/>
            <person name="Grimwood J."/>
            <person name="Rokhsar D."/>
            <person name="Stacey G."/>
            <person name="Shoemaker R."/>
            <person name="Jackson S."/>
        </authorList>
    </citation>
    <scope>NUCLEOTIDE SEQUENCE</scope>
    <source>
        <tissue evidence="2">Callus</tissue>
    </source>
</reference>
<gene>
    <name evidence="2" type="ORF">GLYMA_11G208100</name>
</gene>
<sequence>MESSNVKNKSSGKRKMSSEDTRSYFAWNLEMERVLADVLRDQRNLGNKGDGNWKAVAYSTAAQILSKRFGVHLIADNVKNRFKLWRIWYGIVSDILSQSGFDWDNTKYMITVENEIAWNEYVKSHEETKQFRFKVIPNWDDIVELCVKDRATGLGVENALDADDIMSKETNEEEAIHSVSFDLEGSSSATRKNIRPSKSGEKEGMISSMKEVAESLKEFVEVTKKKMENKKKMEIKEAQEVVQEVVGELDNIPNFNGALRHRAIDWLTENSIKFAIIKALPLDVKEDYILSFMP</sequence>
<dbReference type="AlphaFoldDB" id="K7LRE2"/>
<reference evidence="2 3" key="1">
    <citation type="journal article" date="2010" name="Nature">
        <title>Genome sequence of the palaeopolyploid soybean.</title>
        <authorList>
            <person name="Schmutz J."/>
            <person name="Cannon S.B."/>
            <person name="Schlueter J."/>
            <person name="Ma J."/>
            <person name="Mitros T."/>
            <person name="Nelson W."/>
            <person name="Hyten D.L."/>
            <person name="Song Q."/>
            <person name="Thelen J.J."/>
            <person name="Cheng J."/>
            <person name="Xu D."/>
            <person name="Hellsten U."/>
            <person name="May G.D."/>
            <person name="Yu Y."/>
            <person name="Sakurai T."/>
            <person name="Umezawa T."/>
            <person name="Bhattacharyya M.K."/>
            <person name="Sandhu D."/>
            <person name="Valliyodan B."/>
            <person name="Lindquist E."/>
            <person name="Peto M."/>
            <person name="Grant D."/>
            <person name="Shu S."/>
            <person name="Goodstein D."/>
            <person name="Barry K."/>
            <person name="Futrell-Griggs M."/>
            <person name="Abernathy B."/>
            <person name="Du J."/>
            <person name="Tian Z."/>
            <person name="Zhu L."/>
            <person name="Gill N."/>
            <person name="Joshi T."/>
            <person name="Libault M."/>
            <person name="Sethuraman A."/>
            <person name="Zhang X.-C."/>
            <person name="Shinozaki K."/>
            <person name="Nguyen H.T."/>
            <person name="Wing R.A."/>
            <person name="Cregan P."/>
            <person name="Specht J."/>
            <person name="Grimwood J."/>
            <person name="Rokhsar D."/>
            <person name="Stacey G."/>
            <person name="Shoemaker R.C."/>
            <person name="Jackson S.A."/>
        </authorList>
    </citation>
    <scope>NUCLEOTIDE SEQUENCE [LARGE SCALE GENOMIC DNA]</scope>
    <source>
        <strain evidence="3">cv. Williams 82</strain>
        <tissue evidence="2">Callus</tissue>
    </source>
</reference>